<feature type="domain" description="J" evidence="2">
    <location>
        <begin position="6"/>
        <end position="69"/>
    </location>
</feature>
<dbReference type="CDD" id="cd06257">
    <property type="entry name" value="DnaJ"/>
    <property type="match status" value="1"/>
</dbReference>
<dbReference type="AlphaFoldDB" id="A0A4R9GIJ4"/>
<dbReference type="Gene3D" id="1.10.287.110">
    <property type="entry name" value="DnaJ domain"/>
    <property type="match status" value="1"/>
</dbReference>
<keyword evidence="1" id="KW-0812">Transmembrane</keyword>
<dbReference type="SUPFAM" id="SSF46565">
    <property type="entry name" value="Chaperone J-domain"/>
    <property type="match status" value="1"/>
</dbReference>
<sequence length="205" mass="24875">MNRKTDYYEILGLVRDAQKEDIEEAFWNYVTELDSHEWLPEKGEAFREGLRAYYFLSDPERRKRYDGSLDYELVLLDPNGVPEEFERYFEIQKINTPKEYQRLYRQFLVLKYEREDKLWSLRNTTLFFLGCFTFLMAMSIVLVIFQKNGWLSSESDLFYRKWGLFLSSGLMGGGYFFFRVLFLNRVLLQREKKRDQEIDEESRQA</sequence>
<feature type="transmembrane region" description="Helical" evidence="1">
    <location>
        <begin position="165"/>
        <end position="184"/>
    </location>
</feature>
<feature type="transmembrane region" description="Helical" evidence="1">
    <location>
        <begin position="126"/>
        <end position="145"/>
    </location>
</feature>
<dbReference type="PROSITE" id="PS50076">
    <property type="entry name" value="DNAJ_2"/>
    <property type="match status" value="1"/>
</dbReference>
<dbReference type="PRINTS" id="PR00625">
    <property type="entry name" value="JDOMAIN"/>
</dbReference>
<keyword evidence="1" id="KW-0472">Membrane</keyword>
<gene>
    <name evidence="3" type="ORF">EHO60_08820</name>
</gene>
<reference evidence="3" key="1">
    <citation type="journal article" date="2019" name="PLoS Negl. Trop. Dis.">
        <title>Revisiting the worldwide diversity of Leptospira species in the environment.</title>
        <authorList>
            <person name="Vincent A.T."/>
            <person name="Schiettekatte O."/>
            <person name="Bourhy P."/>
            <person name="Veyrier F.J."/>
            <person name="Picardeau M."/>
        </authorList>
    </citation>
    <scope>NUCLEOTIDE SEQUENCE [LARGE SCALE GENOMIC DNA]</scope>
    <source>
        <strain evidence="3">SSW15</strain>
    </source>
</reference>
<dbReference type="Proteomes" id="UP000298458">
    <property type="component" value="Unassembled WGS sequence"/>
</dbReference>
<proteinExistence type="predicted"/>
<evidence type="ECO:0000313" key="3">
    <source>
        <dbReference type="EMBL" id="TGK12614.1"/>
    </source>
</evidence>
<dbReference type="InterPro" id="IPR001623">
    <property type="entry name" value="DnaJ_domain"/>
</dbReference>
<evidence type="ECO:0000259" key="2">
    <source>
        <dbReference type="PROSITE" id="PS50076"/>
    </source>
</evidence>
<keyword evidence="4" id="KW-1185">Reference proteome</keyword>
<dbReference type="Pfam" id="PF00226">
    <property type="entry name" value="DnaJ"/>
    <property type="match status" value="1"/>
</dbReference>
<protein>
    <submittedName>
        <fullName evidence="3">J domain-containing protein</fullName>
    </submittedName>
</protein>
<comment type="caution">
    <text evidence="3">The sequence shown here is derived from an EMBL/GenBank/DDBJ whole genome shotgun (WGS) entry which is preliminary data.</text>
</comment>
<evidence type="ECO:0000256" key="1">
    <source>
        <dbReference type="SAM" id="Phobius"/>
    </source>
</evidence>
<dbReference type="InterPro" id="IPR036869">
    <property type="entry name" value="J_dom_sf"/>
</dbReference>
<name>A0A4R9GIJ4_9LEPT</name>
<accession>A0A4R9GIJ4</accession>
<dbReference type="OrthoDB" id="327386at2"/>
<keyword evidence="1" id="KW-1133">Transmembrane helix</keyword>
<dbReference type="EMBL" id="RQET01000004">
    <property type="protein sequence ID" value="TGK12614.1"/>
    <property type="molecule type" value="Genomic_DNA"/>
</dbReference>
<organism evidence="3 4">
    <name type="scientific">Leptospira fletcheri</name>
    <dbReference type="NCBI Taxonomy" id="2484981"/>
    <lineage>
        <taxon>Bacteria</taxon>
        <taxon>Pseudomonadati</taxon>
        <taxon>Spirochaetota</taxon>
        <taxon>Spirochaetia</taxon>
        <taxon>Leptospirales</taxon>
        <taxon>Leptospiraceae</taxon>
        <taxon>Leptospira</taxon>
    </lineage>
</organism>
<evidence type="ECO:0000313" key="4">
    <source>
        <dbReference type="Proteomes" id="UP000298458"/>
    </source>
</evidence>